<keyword evidence="10" id="KW-1185">Reference proteome</keyword>
<name>A0ABU7JSA9_9NOCA</name>
<evidence type="ECO:0000313" key="9">
    <source>
        <dbReference type="EMBL" id="MEE2032915.1"/>
    </source>
</evidence>
<reference evidence="9 10" key="1">
    <citation type="submission" date="2023-08" db="EMBL/GenBank/DDBJ databases">
        <authorList>
            <person name="Girao M."/>
            <person name="Carvalho M.F."/>
        </authorList>
    </citation>
    <scope>NUCLEOTIDE SEQUENCE [LARGE SCALE GENOMIC DNA]</scope>
    <source>
        <strain evidence="9 10">CC-R104</strain>
    </source>
</reference>
<keyword evidence="3 8" id="KW-0479">Metal-binding</keyword>
<evidence type="ECO:0000256" key="5">
    <source>
        <dbReference type="ARBA" id="ARBA00023004"/>
    </source>
</evidence>
<dbReference type="InterPro" id="IPR001080">
    <property type="entry name" value="3Fe4S_ferredoxin"/>
</dbReference>
<dbReference type="PRINTS" id="PR00352">
    <property type="entry name" value="3FE4SFRDOXIN"/>
</dbReference>
<dbReference type="Proteomes" id="UP001331936">
    <property type="component" value="Unassembled WGS sequence"/>
</dbReference>
<dbReference type="Pfam" id="PF13459">
    <property type="entry name" value="Fer4_15"/>
    <property type="match status" value="1"/>
</dbReference>
<evidence type="ECO:0000256" key="1">
    <source>
        <dbReference type="ARBA" id="ARBA00001927"/>
    </source>
</evidence>
<evidence type="ECO:0000313" key="10">
    <source>
        <dbReference type="Proteomes" id="UP001331936"/>
    </source>
</evidence>
<dbReference type="PANTHER" id="PTHR36923:SF3">
    <property type="entry name" value="FERREDOXIN"/>
    <property type="match status" value="1"/>
</dbReference>
<dbReference type="PANTHER" id="PTHR36923">
    <property type="entry name" value="FERREDOXIN"/>
    <property type="match status" value="1"/>
</dbReference>
<evidence type="ECO:0000256" key="7">
    <source>
        <dbReference type="ARBA" id="ARBA00023291"/>
    </source>
</evidence>
<protein>
    <recommendedName>
        <fullName evidence="8">Ferredoxin</fullName>
    </recommendedName>
</protein>
<evidence type="ECO:0000256" key="8">
    <source>
        <dbReference type="RuleBase" id="RU368020"/>
    </source>
</evidence>
<dbReference type="EMBL" id="JAUZMZ010000060">
    <property type="protein sequence ID" value="MEE2032915.1"/>
    <property type="molecule type" value="Genomic_DNA"/>
</dbReference>
<dbReference type="RefSeq" id="WP_330152335.1">
    <property type="nucleotide sequence ID" value="NZ_JAUZMZ010000060.1"/>
</dbReference>
<evidence type="ECO:0000256" key="6">
    <source>
        <dbReference type="ARBA" id="ARBA00023014"/>
    </source>
</evidence>
<keyword evidence="4 8" id="KW-0249">Electron transport</keyword>
<organism evidence="9 10">
    <name type="scientific">Rhodococcus chondri</name>
    <dbReference type="NCBI Taxonomy" id="3065941"/>
    <lineage>
        <taxon>Bacteria</taxon>
        <taxon>Bacillati</taxon>
        <taxon>Actinomycetota</taxon>
        <taxon>Actinomycetes</taxon>
        <taxon>Mycobacteriales</taxon>
        <taxon>Nocardiaceae</taxon>
        <taxon>Rhodococcus</taxon>
    </lineage>
</organism>
<comment type="cofactor">
    <cofactor evidence="1">
        <name>[3Fe-4S] cluster</name>
        <dbReference type="ChEBI" id="CHEBI:21137"/>
    </cofactor>
</comment>
<evidence type="ECO:0000256" key="3">
    <source>
        <dbReference type="ARBA" id="ARBA00022723"/>
    </source>
</evidence>
<dbReference type="Gene3D" id="3.30.70.20">
    <property type="match status" value="1"/>
</dbReference>
<gene>
    <name evidence="9" type="ORF">Q8814_12455</name>
</gene>
<proteinExistence type="predicted"/>
<keyword evidence="6 8" id="KW-0411">Iron-sulfur</keyword>
<dbReference type="SUPFAM" id="SSF54862">
    <property type="entry name" value="4Fe-4S ferredoxins"/>
    <property type="match status" value="1"/>
</dbReference>
<keyword evidence="7" id="KW-0003">3Fe-4S</keyword>
<evidence type="ECO:0000256" key="4">
    <source>
        <dbReference type="ARBA" id="ARBA00022982"/>
    </source>
</evidence>
<keyword evidence="5 8" id="KW-0408">Iron</keyword>
<dbReference type="InterPro" id="IPR051269">
    <property type="entry name" value="Fe-S_cluster_ET"/>
</dbReference>
<evidence type="ECO:0000256" key="2">
    <source>
        <dbReference type="ARBA" id="ARBA00022448"/>
    </source>
</evidence>
<comment type="caution">
    <text evidence="9">The sequence shown here is derived from an EMBL/GenBank/DDBJ whole genome shotgun (WGS) entry which is preliminary data.</text>
</comment>
<accession>A0ABU7JSA9</accession>
<sequence length="63" mass="6626">MKVEVDSQRCQGHTLCAMAAPDLFELSEIDGHATAVDGDVPAGLGERAREAARTCPEQAISIS</sequence>
<comment type="function">
    <text evidence="8">Ferredoxins are iron-sulfur proteins that transfer electrons in a wide variety of metabolic reactions.</text>
</comment>
<keyword evidence="2 8" id="KW-0813">Transport</keyword>